<evidence type="ECO:0000313" key="10">
    <source>
        <dbReference type="Proteomes" id="UP001515480"/>
    </source>
</evidence>
<evidence type="ECO:0000313" key="9">
    <source>
        <dbReference type="EMBL" id="KAL1525625.1"/>
    </source>
</evidence>
<comment type="subcellular location">
    <subcellularLocation>
        <location evidence="1">Cell membrane</location>
        <topology evidence="1">Multi-pass membrane protein</topology>
    </subcellularLocation>
</comment>
<sequence>MVPIGAMSVVYDTYFLKFCTDALLLPPATMGLVFTVSRTWDAISDPLIGYSSDRTPRGPLGRRRPWLLCAAPPMALFFIACFAPPALTPAWLGAWVTIATIGMYTALTAFHVPHYALAVHLTGTLGQHERTRLFGYRQATGRSHRVAVGSLAAATILLSAPFIYEHDPPAAAPSASRPSLLAVCRQLLTSPAARLVTIAIFLQDGSKSVFALLAPYMLEYVAGLPSAHVPVVLAAYLTAHVFGLPPWVAIGERYGKVRGWQIALFVQSSIYLMFFFFLTPIYTLLPAYVKLSGTASMAFVLGTATGASRFLADSVCGDVIDHDESQSDQPKGGSYFAMWLFVSKVAGGFVSLVSGLMLEAAHFRPNVAQQSFTVELAITLMYAVPPAFGTLAAALVLGNFLRPTSDPKQPNCSCSCLLWTVSEDNPLLKSLL</sequence>
<protein>
    <submittedName>
        <fullName evidence="9">Uncharacterized protein</fullName>
    </submittedName>
</protein>
<evidence type="ECO:0000256" key="6">
    <source>
        <dbReference type="ARBA" id="ARBA00022989"/>
    </source>
</evidence>
<evidence type="ECO:0000256" key="8">
    <source>
        <dbReference type="SAM" id="Phobius"/>
    </source>
</evidence>
<dbReference type="PANTHER" id="PTHR11328:SF24">
    <property type="entry name" value="MAJOR FACILITATOR SUPERFAMILY (MFS) PROFILE DOMAIN-CONTAINING PROTEIN"/>
    <property type="match status" value="1"/>
</dbReference>
<keyword evidence="6 8" id="KW-1133">Transmembrane helix</keyword>
<gene>
    <name evidence="9" type="ORF">AB1Y20_020478</name>
</gene>
<feature type="transmembrane region" description="Helical" evidence="8">
    <location>
        <begin position="66"/>
        <end position="86"/>
    </location>
</feature>
<evidence type="ECO:0000256" key="3">
    <source>
        <dbReference type="ARBA" id="ARBA00022448"/>
    </source>
</evidence>
<dbReference type="PANTHER" id="PTHR11328">
    <property type="entry name" value="MAJOR FACILITATOR SUPERFAMILY DOMAIN-CONTAINING PROTEIN"/>
    <property type="match status" value="1"/>
</dbReference>
<feature type="transmembrane region" description="Helical" evidence="8">
    <location>
        <begin position="146"/>
        <end position="164"/>
    </location>
</feature>
<dbReference type="InterPro" id="IPR036259">
    <property type="entry name" value="MFS_trans_sf"/>
</dbReference>
<dbReference type="GO" id="GO:0006814">
    <property type="term" value="P:sodium ion transport"/>
    <property type="evidence" value="ECO:0007669"/>
    <property type="project" value="InterPro"/>
</dbReference>
<dbReference type="Proteomes" id="UP001515480">
    <property type="component" value="Unassembled WGS sequence"/>
</dbReference>
<keyword evidence="7 8" id="KW-0472">Membrane</keyword>
<dbReference type="Pfam" id="PF13347">
    <property type="entry name" value="MFS_2"/>
    <property type="match status" value="2"/>
</dbReference>
<feature type="transmembrane region" description="Helical" evidence="8">
    <location>
        <begin position="333"/>
        <end position="358"/>
    </location>
</feature>
<dbReference type="PROSITE" id="PS00872">
    <property type="entry name" value="NA_GALACTOSIDE_SYMP"/>
    <property type="match status" value="1"/>
</dbReference>
<dbReference type="GO" id="GO:0015293">
    <property type="term" value="F:symporter activity"/>
    <property type="evidence" value="ECO:0007669"/>
    <property type="project" value="InterPro"/>
</dbReference>
<dbReference type="Gene3D" id="1.20.1250.20">
    <property type="entry name" value="MFS general substrate transporter like domains"/>
    <property type="match status" value="2"/>
</dbReference>
<reference evidence="9 10" key="1">
    <citation type="journal article" date="2024" name="Science">
        <title>Giant polyketide synthase enzymes in the biosynthesis of giant marine polyether toxins.</title>
        <authorList>
            <person name="Fallon T.R."/>
            <person name="Shende V.V."/>
            <person name="Wierzbicki I.H."/>
            <person name="Pendleton A.L."/>
            <person name="Watervoot N.F."/>
            <person name="Auber R.P."/>
            <person name="Gonzalez D.J."/>
            <person name="Wisecaver J.H."/>
            <person name="Moore B.S."/>
        </authorList>
    </citation>
    <scope>NUCLEOTIDE SEQUENCE [LARGE SCALE GENOMIC DNA]</scope>
    <source>
        <strain evidence="9 10">12B1</strain>
    </source>
</reference>
<keyword evidence="10" id="KW-1185">Reference proteome</keyword>
<keyword evidence="4" id="KW-1003">Cell membrane</keyword>
<feature type="transmembrane region" description="Helical" evidence="8">
    <location>
        <begin position="227"/>
        <end position="250"/>
    </location>
</feature>
<comment type="caution">
    <text evidence="9">The sequence shown here is derived from an EMBL/GenBank/DDBJ whole genome shotgun (WGS) entry which is preliminary data.</text>
</comment>
<evidence type="ECO:0000256" key="2">
    <source>
        <dbReference type="ARBA" id="ARBA00008335"/>
    </source>
</evidence>
<dbReference type="GO" id="GO:0005886">
    <property type="term" value="C:plasma membrane"/>
    <property type="evidence" value="ECO:0007669"/>
    <property type="project" value="UniProtKB-SubCell"/>
</dbReference>
<dbReference type="InterPro" id="IPR018043">
    <property type="entry name" value="Na/Gal_symport_CS"/>
</dbReference>
<dbReference type="EMBL" id="JBGBPQ010000004">
    <property type="protein sequence ID" value="KAL1525625.1"/>
    <property type="molecule type" value="Genomic_DNA"/>
</dbReference>
<feature type="transmembrane region" description="Helical" evidence="8">
    <location>
        <begin position="92"/>
        <end position="112"/>
    </location>
</feature>
<accession>A0AB34JY73</accession>
<name>A0AB34JY73_PRYPA</name>
<dbReference type="InterPro" id="IPR039672">
    <property type="entry name" value="MFS_2"/>
</dbReference>
<feature type="transmembrane region" description="Helical" evidence="8">
    <location>
        <begin position="378"/>
        <end position="401"/>
    </location>
</feature>
<evidence type="ECO:0000256" key="1">
    <source>
        <dbReference type="ARBA" id="ARBA00004651"/>
    </source>
</evidence>
<evidence type="ECO:0000256" key="4">
    <source>
        <dbReference type="ARBA" id="ARBA00022475"/>
    </source>
</evidence>
<keyword evidence="5 8" id="KW-0812">Transmembrane</keyword>
<proteinExistence type="inferred from homology"/>
<dbReference type="GO" id="GO:0008643">
    <property type="term" value="P:carbohydrate transport"/>
    <property type="evidence" value="ECO:0007669"/>
    <property type="project" value="InterPro"/>
</dbReference>
<organism evidence="9 10">
    <name type="scientific">Prymnesium parvum</name>
    <name type="common">Toxic golden alga</name>
    <dbReference type="NCBI Taxonomy" id="97485"/>
    <lineage>
        <taxon>Eukaryota</taxon>
        <taxon>Haptista</taxon>
        <taxon>Haptophyta</taxon>
        <taxon>Prymnesiophyceae</taxon>
        <taxon>Prymnesiales</taxon>
        <taxon>Prymnesiaceae</taxon>
        <taxon>Prymnesium</taxon>
    </lineage>
</organism>
<feature type="transmembrane region" description="Helical" evidence="8">
    <location>
        <begin position="262"/>
        <end position="285"/>
    </location>
</feature>
<dbReference type="SUPFAM" id="SSF103473">
    <property type="entry name" value="MFS general substrate transporter"/>
    <property type="match status" value="1"/>
</dbReference>
<keyword evidence="3" id="KW-0813">Transport</keyword>
<comment type="similarity">
    <text evidence="2">Belongs to the major facilitator superfamily.</text>
</comment>
<evidence type="ECO:0000256" key="5">
    <source>
        <dbReference type="ARBA" id="ARBA00022692"/>
    </source>
</evidence>
<evidence type="ECO:0000256" key="7">
    <source>
        <dbReference type="ARBA" id="ARBA00023136"/>
    </source>
</evidence>
<dbReference type="AlphaFoldDB" id="A0AB34JY73"/>